<dbReference type="Proteomes" id="UP001165079">
    <property type="component" value="Unassembled WGS sequence"/>
</dbReference>
<accession>A0A9W6SQ49</accession>
<evidence type="ECO:0000313" key="2">
    <source>
        <dbReference type="EMBL" id="GLZ78701.1"/>
    </source>
</evidence>
<feature type="compositionally biased region" description="Low complexity" evidence="1">
    <location>
        <begin position="28"/>
        <end position="37"/>
    </location>
</feature>
<sequence>MQHHAGAAGAHEGDLGQDAGQGVEDDSGAVAVVVGAAEEVHEHQDHDQRLHEQADDLAG</sequence>
<reference evidence="2" key="1">
    <citation type="submission" date="2023-03" db="EMBL/GenBank/DDBJ databases">
        <title>Actinorhabdospora filicis NBRC 111898.</title>
        <authorList>
            <person name="Ichikawa N."/>
            <person name="Sato H."/>
            <person name="Tonouchi N."/>
        </authorList>
    </citation>
    <scope>NUCLEOTIDE SEQUENCE</scope>
    <source>
        <strain evidence="2">NBRC 111898</strain>
    </source>
</reference>
<feature type="region of interest" description="Disordered" evidence="1">
    <location>
        <begin position="1"/>
        <end position="59"/>
    </location>
</feature>
<comment type="caution">
    <text evidence="2">The sequence shown here is derived from an EMBL/GenBank/DDBJ whole genome shotgun (WGS) entry which is preliminary data.</text>
</comment>
<gene>
    <name evidence="2" type="ORF">Afil01_35080</name>
</gene>
<keyword evidence="3" id="KW-1185">Reference proteome</keyword>
<name>A0A9W6SQ49_9ACTN</name>
<feature type="compositionally biased region" description="Basic and acidic residues" evidence="1">
    <location>
        <begin position="38"/>
        <end position="59"/>
    </location>
</feature>
<protein>
    <submittedName>
        <fullName evidence="2">Uncharacterized protein</fullName>
    </submittedName>
</protein>
<evidence type="ECO:0000256" key="1">
    <source>
        <dbReference type="SAM" id="MobiDB-lite"/>
    </source>
</evidence>
<organism evidence="2 3">
    <name type="scientific">Actinorhabdospora filicis</name>
    <dbReference type="NCBI Taxonomy" id="1785913"/>
    <lineage>
        <taxon>Bacteria</taxon>
        <taxon>Bacillati</taxon>
        <taxon>Actinomycetota</taxon>
        <taxon>Actinomycetes</taxon>
        <taxon>Micromonosporales</taxon>
        <taxon>Micromonosporaceae</taxon>
        <taxon>Actinorhabdospora</taxon>
    </lineage>
</organism>
<feature type="compositionally biased region" description="Low complexity" evidence="1">
    <location>
        <begin position="1"/>
        <end position="10"/>
    </location>
</feature>
<dbReference type="AlphaFoldDB" id="A0A9W6SQ49"/>
<proteinExistence type="predicted"/>
<dbReference type="EMBL" id="BSTX01000002">
    <property type="protein sequence ID" value="GLZ78701.1"/>
    <property type="molecule type" value="Genomic_DNA"/>
</dbReference>
<evidence type="ECO:0000313" key="3">
    <source>
        <dbReference type="Proteomes" id="UP001165079"/>
    </source>
</evidence>